<reference evidence="2 3" key="1">
    <citation type="submission" date="2019-07" db="EMBL/GenBank/DDBJ databases">
        <title>Genomic analysis of Lentibacillus sp. NKC851-2.</title>
        <authorList>
            <person name="Oh Y.J."/>
        </authorList>
    </citation>
    <scope>NUCLEOTIDE SEQUENCE [LARGE SCALE GENOMIC DNA]</scope>
    <source>
        <strain evidence="2 3">NKC851-2</strain>
    </source>
</reference>
<keyword evidence="3" id="KW-1185">Reference proteome</keyword>
<dbReference type="Proteomes" id="UP000319280">
    <property type="component" value="Unassembled WGS sequence"/>
</dbReference>
<evidence type="ECO:0000313" key="3">
    <source>
        <dbReference type="Proteomes" id="UP000319280"/>
    </source>
</evidence>
<evidence type="ECO:0008006" key="4">
    <source>
        <dbReference type="Google" id="ProtNLM"/>
    </source>
</evidence>
<accession>A0A549YJK0</accession>
<feature type="transmembrane region" description="Helical" evidence="1">
    <location>
        <begin position="44"/>
        <end position="65"/>
    </location>
</feature>
<keyword evidence="1" id="KW-0472">Membrane</keyword>
<proteinExistence type="predicted"/>
<keyword evidence="1" id="KW-0812">Transmembrane</keyword>
<dbReference type="AlphaFoldDB" id="A0A549YJK0"/>
<organism evidence="2 3">
    <name type="scientific">Lentibacillus cibarius</name>
    <dbReference type="NCBI Taxonomy" id="2583219"/>
    <lineage>
        <taxon>Bacteria</taxon>
        <taxon>Bacillati</taxon>
        <taxon>Bacillota</taxon>
        <taxon>Bacilli</taxon>
        <taxon>Bacillales</taxon>
        <taxon>Bacillaceae</taxon>
        <taxon>Lentibacillus</taxon>
    </lineage>
</organism>
<dbReference type="RefSeq" id="WP_142791065.1">
    <property type="nucleotide sequence ID" value="NZ_VJMZ01000001.1"/>
</dbReference>
<evidence type="ECO:0000313" key="2">
    <source>
        <dbReference type="EMBL" id="TRM12049.1"/>
    </source>
</evidence>
<comment type="caution">
    <text evidence="2">The sequence shown here is derived from an EMBL/GenBank/DDBJ whole genome shotgun (WGS) entry which is preliminary data.</text>
</comment>
<keyword evidence="1" id="KW-1133">Transmembrane helix</keyword>
<name>A0A549YJK0_9BACI</name>
<evidence type="ECO:0000256" key="1">
    <source>
        <dbReference type="SAM" id="Phobius"/>
    </source>
</evidence>
<gene>
    <name evidence="2" type="ORF">FH966_10345</name>
</gene>
<dbReference type="EMBL" id="VJMZ01000001">
    <property type="protein sequence ID" value="TRM12049.1"/>
    <property type="molecule type" value="Genomic_DNA"/>
</dbReference>
<sequence length="72" mass="8024">MKATFKHPNTKKGWFSVCLIAFVIALGSWSIINLFNKEIIVLGMPLLMVWSIVLILLTTFAMIIIDKIGGSD</sequence>
<feature type="transmembrane region" description="Helical" evidence="1">
    <location>
        <begin position="12"/>
        <end position="32"/>
    </location>
</feature>
<protein>
    <recommendedName>
        <fullName evidence="4">DUF997 family protein</fullName>
    </recommendedName>
</protein>